<name>A0ABQ3FXK3_9BURK</name>
<evidence type="ECO:0000256" key="3">
    <source>
        <dbReference type="ARBA" id="ARBA00022448"/>
    </source>
</evidence>
<keyword evidence="5" id="KW-0547">Nucleotide-binding</keyword>
<evidence type="ECO:0000313" key="9">
    <source>
        <dbReference type="EMBL" id="GHC74122.1"/>
    </source>
</evidence>
<dbReference type="PROSITE" id="PS00211">
    <property type="entry name" value="ABC_TRANSPORTER_1"/>
    <property type="match status" value="1"/>
</dbReference>
<keyword evidence="4" id="KW-1003">Cell membrane</keyword>
<dbReference type="Proteomes" id="UP000626210">
    <property type="component" value="Unassembled WGS sequence"/>
</dbReference>
<comment type="subcellular location">
    <subcellularLocation>
        <location evidence="1">Cell inner membrane</location>
        <topology evidence="1">Peripheral membrane protein</topology>
    </subcellularLocation>
</comment>
<evidence type="ECO:0000256" key="4">
    <source>
        <dbReference type="ARBA" id="ARBA00022475"/>
    </source>
</evidence>
<evidence type="ECO:0000256" key="7">
    <source>
        <dbReference type="ARBA" id="ARBA00023136"/>
    </source>
</evidence>
<evidence type="ECO:0000256" key="6">
    <source>
        <dbReference type="ARBA" id="ARBA00022840"/>
    </source>
</evidence>
<protein>
    <submittedName>
        <fullName evidence="9">ABC transporter ATP-binding protein</fullName>
    </submittedName>
</protein>
<reference evidence="10" key="1">
    <citation type="journal article" date="2019" name="Int. J. Syst. Evol. Microbiol.">
        <title>The Global Catalogue of Microorganisms (GCM) 10K type strain sequencing project: providing services to taxonomists for standard genome sequencing and annotation.</title>
        <authorList>
            <consortium name="The Broad Institute Genomics Platform"/>
            <consortium name="The Broad Institute Genome Sequencing Center for Infectious Disease"/>
            <person name="Wu L."/>
            <person name="Ma J."/>
        </authorList>
    </citation>
    <scope>NUCLEOTIDE SEQUENCE [LARGE SCALE GENOMIC DNA]</scope>
    <source>
        <strain evidence="10">KCTC 23314</strain>
    </source>
</reference>
<dbReference type="InterPro" id="IPR003593">
    <property type="entry name" value="AAA+_ATPase"/>
</dbReference>
<dbReference type="EMBL" id="BMYK01000003">
    <property type="protein sequence ID" value="GHC74122.1"/>
    <property type="molecule type" value="Genomic_DNA"/>
</dbReference>
<keyword evidence="7" id="KW-0472">Membrane</keyword>
<feature type="domain" description="ABC transporter" evidence="8">
    <location>
        <begin position="2"/>
        <end position="252"/>
    </location>
</feature>
<dbReference type="SMART" id="SM00382">
    <property type="entry name" value="AAA"/>
    <property type="match status" value="1"/>
</dbReference>
<evidence type="ECO:0000256" key="5">
    <source>
        <dbReference type="ARBA" id="ARBA00022741"/>
    </source>
</evidence>
<keyword evidence="10" id="KW-1185">Reference proteome</keyword>
<accession>A0ABQ3FXK3</accession>
<dbReference type="InterPro" id="IPR003439">
    <property type="entry name" value="ABC_transporter-like_ATP-bd"/>
</dbReference>
<organism evidence="9 10">
    <name type="scientific">Pseudorhodoferax aquiterrae</name>
    <dbReference type="NCBI Taxonomy" id="747304"/>
    <lineage>
        <taxon>Bacteria</taxon>
        <taxon>Pseudomonadati</taxon>
        <taxon>Pseudomonadota</taxon>
        <taxon>Betaproteobacteria</taxon>
        <taxon>Burkholderiales</taxon>
        <taxon>Comamonadaceae</taxon>
    </lineage>
</organism>
<gene>
    <name evidence="9" type="ORF">GCM10007320_10960</name>
</gene>
<dbReference type="NCBIfam" id="TIGR01727">
    <property type="entry name" value="oligo_HPY"/>
    <property type="match status" value="1"/>
</dbReference>
<evidence type="ECO:0000256" key="2">
    <source>
        <dbReference type="ARBA" id="ARBA00005417"/>
    </source>
</evidence>
<dbReference type="RefSeq" id="WP_189685958.1">
    <property type="nucleotide sequence ID" value="NZ_BMYK01000003.1"/>
</dbReference>
<sequence>MLEVQDLSVSFLTAHGRVAVTRKLNFSIAAGERLGVVGESGCGKSVTGLSILRLLPPQNTVIEGRVLMQGQDLVGLPESRMQAIRGRDIAMIFQEPMTALDPVFSIGHQIAEAYRCHFPVSAAEARERAVEGLARVGIPSPARRFDEYPHQFSGGMRQRVMIAMALICEPKLLIADEPTTALDVTVQAQITDLLRELSERAGTALMFISHDLGVVAEVCTRMLTMYAGEIVEDGPVDAALVRPRHPYTSGLLRSLPRLAPRRGVLPSIRGRVPSPSEMPAGCRFRERCDHALPHCSQEQVARQVEAGHLARCERAAELSLPGVLN</sequence>
<dbReference type="Gene3D" id="3.40.50.300">
    <property type="entry name" value="P-loop containing nucleotide triphosphate hydrolases"/>
    <property type="match status" value="1"/>
</dbReference>
<comment type="caution">
    <text evidence="9">The sequence shown here is derived from an EMBL/GenBank/DDBJ whole genome shotgun (WGS) entry which is preliminary data.</text>
</comment>
<dbReference type="PANTHER" id="PTHR43297">
    <property type="entry name" value="OLIGOPEPTIDE TRANSPORT ATP-BINDING PROTEIN APPD"/>
    <property type="match status" value="1"/>
</dbReference>
<comment type="similarity">
    <text evidence="2">Belongs to the ABC transporter superfamily.</text>
</comment>
<keyword evidence="3" id="KW-0813">Transport</keyword>
<proteinExistence type="inferred from homology"/>
<dbReference type="GO" id="GO:0005524">
    <property type="term" value="F:ATP binding"/>
    <property type="evidence" value="ECO:0007669"/>
    <property type="project" value="UniProtKB-KW"/>
</dbReference>
<dbReference type="InterPro" id="IPR017871">
    <property type="entry name" value="ABC_transporter-like_CS"/>
</dbReference>
<dbReference type="SUPFAM" id="SSF52540">
    <property type="entry name" value="P-loop containing nucleoside triphosphate hydrolases"/>
    <property type="match status" value="1"/>
</dbReference>
<dbReference type="InterPro" id="IPR013563">
    <property type="entry name" value="Oligopep_ABC_C"/>
</dbReference>
<dbReference type="Pfam" id="PF00005">
    <property type="entry name" value="ABC_tran"/>
    <property type="match status" value="1"/>
</dbReference>
<dbReference type="InterPro" id="IPR027417">
    <property type="entry name" value="P-loop_NTPase"/>
</dbReference>
<evidence type="ECO:0000259" key="8">
    <source>
        <dbReference type="PROSITE" id="PS50893"/>
    </source>
</evidence>
<dbReference type="PANTHER" id="PTHR43297:SF2">
    <property type="entry name" value="DIPEPTIDE TRANSPORT ATP-BINDING PROTEIN DPPD"/>
    <property type="match status" value="1"/>
</dbReference>
<evidence type="ECO:0000313" key="10">
    <source>
        <dbReference type="Proteomes" id="UP000626210"/>
    </source>
</evidence>
<evidence type="ECO:0000256" key="1">
    <source>
        <dbReference type="ARBA" id="ARBA00004417"/>
    </source>
</evidence>
<dbReference type="PROSITE" id="PS50893">
    <property type="entry name" value="ABC_TRANSPORTER_2"/>
    <property type="match status" value="1"/>
</dbReference>
<dbReference type="InterPro" id="IPR050388">
    <property type="entry name" value="ABC_Ni/Peptide_Import"/>
</dbReference>
<keyword evidence="6 9" id="KW-0067">ATP-binding</keyword>
<dbReference type="CDD" id="cd03257">
    <property type="entry name" value="ABC_NikE_OppD_transporters"/>
    <property type="match status" value="1"/>
</dbReference>
<dbReference type="Pfam" id="PF08352">
    <property type="entry name" value="oligo_HPY"/>
    <property type="match status" value="1"/>
</dbReference>